<accession>A0AAJ4IBE2</accession>
<dbReference type="InterPro" id="IPR007657">
    <property type="entry name" value="Glycosyltransferase_61"/>
</dbReference>
<keyword evidence="2" id="KW-0808">Transferase</keyword>
<dbReference type="AlphaFoldDB" id="A0AAJ4IBE2"/>
<name>A0AAJ4IBE2_9VIBR</name>
<organism evidence="5 6">
    <name type="scientific">Vibrio navarrensis</name>
    <dbReference type="NCBI Taxonomy" id="29495"/>
    <lineage>
        <taxon>Bacteria</taxon>
        <taxon>Pseudomonadati</taxon>
        <taxon>Pseudomonadota</taxon>
        <taxon>Gammaproteobacteria</taxon>
        <taxon>Vibrionales</taxon>
        <taxon>Vibrionaceae</taxon>
        <taxon>Vibrio</taxon>
    </lineage>
</organism>
<dbReference type="RefSeq" id="WP_045569370.1">
    <property type="nucleotide sequence ID" value="NZ_CP065217.1"/>
</dbReference>
<dbReference type="Proteomes" id="UP000594435">
    <property type="component" value="Chromosome 1"/>
</dbReference>
<evidence type="ECO:0000256" key="3">
    <source>
        <dbReference type="ARBA" id="ARBA00023180"/>
    </source>
</evidence>
<dbReference type="EMBL" id="CP065217">
    <property type="protein sequence ID" value="QPL53793.1"/>
    <property type="molecule type" value="Genomic_DNA"/>
</dbReference>
<evidence type="ECO:0000256" key="2">
    <source>
        <dbReference type="ARBA" id="ARBA00022679"/>
    </source>
</evidence>
<dbReference type="PANTHER" id="PTHR20961:SF124">
    <property type="entry name" value="GLYCOSYLTRANSFERASE"/>
    <property type="match status" value="1"/>
</dbReference>
<keyword evidence="3" id="KW-0325">Glycoprotein</keyword>
<proteinExistence type="predicted"/>
<evidence type="ECO:0000313" key="5">
    <source>
        <dbReference type="EMBL" id="QPL53793.1"/>
    </source>
</evidence>
<sequence length="384" mass="44289">MEIIDFLSIYKKYIFGIYKYDLYKINLFYEIDSNVRKNIQIANRKKVSVYSPGMQVPLTVEAPAVTLSEWRNVEIFASSNAIIENGMVYIQKFSNLAQDYEDYTTGLIKAHSQSLAIIKKTQKTKEIDIALSLLSNGDFNYYHFIIEVLPKLYEFIDNQRYLTNNIIISRCCFDSSSIRELLLSISRKHSLNLIPVESNERIKVSKLYSISNINCTLYNRKKGVMDTSDCYIRNNTIERLVNSILSVDKNRQSNRRKIFLARSESRVRKYNQKEVINLVEKYGFEVVYPENLTIYKQAELFNSALVILGASGAAWTNVIFCRPGTKLISWLPFGFENFPTFSTLARFAGNTLELIPIKSVTCSDIHSDYIIDIDILDKCLSLIE</sequence>
<evidence type="ECO:0000256" key="1">
    <source>
        <dbReference type="ARBA" id="ARBA00022676"/>
    </source>
</evidence>
<dbReference type="Pfam" id="PF04577">
    <property type="entry name" value="Glyco_transf_61"/>
    <property type="match status" value="1"/>
</dbReference>
<dbReference type="GO" id="GO:0016757">
    <property type="term" value="F:glycosyltransferase activity"/>
    <property type="evidence" value="ECO:0007669"/>
    <property type="project" value="UniProtKB-KW"/>
</dbReference>
<evidence type="ECO:0000259" key="4">
    <source>
        <dbReference type="Pfam" id="PF04577"/>
    </source>
</evidence>
<gene>
    <name evidence="5" type="ORF">I3X05_01005</name>
</gene>
<evidence type="ECO:0000313" key="6">
    <source>
        <dbReference type="Proteomes" id="UP000594435"/>
    </source>
</evidence>
<keyword evidence="1" id="KW-0328">Glycosyltransferase</keyword>
<feature type="domain" description="Glycosyltransferase 61 catalytic" evidence="4">
    <location>
        <begin position="141"/>
        <end position="328"/>
    </location>
</feature>
<protein>
    <submittedName>
        <fullName evidence="5">Glycosyltransferase family 61 protein</fullName>
    </submittedName>
</protein>
<dbReference type="PANTHER" id="PTHR20961">
    <property type="entry name" value="GLYCOSYLTRANSFERASE"/>
    <property type="match status" value="1"/>
</dbReference>
<reference evidence="5 6" key="1">
    <citation type="submission" date="2020-11" db="EMBL/GenBank/DDBJ databases">
        <title>Complete and Circularized Genome Assembly of a human isolate of Vibrio navarrensis biotype pommerensis with MiSeq and MinION Sequence Data.</title>
        <authorList>
            <person name="Schwartz K."/>
            <person name="Borowiak M."/>
            <person name="Deneke C."/>
            <person name="Balau V."/>
            <person name="Metelmann C."/>
            <person name="Strauch E."/>
        </authorList>
    </citation>
    <scope>NUCLEOTIDE SEQUENCE [LARGE SCALE GENOMIC DNA]</scope>
    <source>
        <strain evidence="5 6">20-VB00237</strain>
    </source>
</reference>
<dbReference type="InterPro" id="IPR049625">
    <property type="entry name" value="Glyco_transf_61_cat"/>
</dbReference>